<feature type="region of interest" description="Disordered" evidence="1">
    <location>
        <begin position="1"/>
        <end position="25"/>
    </location>
</feature>
<proteinExistence type="predicted"/>
<organism evidence="2 3">
    <name type="scientific">Streptomyces globisporus</name>
    <dbReference type="NCBI Taxonomy" id="1908"/>
    <lineage>
        <taxon>Bacteria</taxon>
        <taxon>Bacillati</taxon>
        <taxon>Actinomycetota</taxon>
        <taxon>Actinomycetes</taxon>
        <taxon>Kitasatosporales</taxon>
        <taxon>Streptomycetaceae</taxon>
        <taxon>Streptomyces</taxon>
    </lineage>
</organism>
<dbReference type="EMBL" id="QWFA01000143">
    <property type="protein sequence ID" value="ROV66074.1"/>
    <property type="molecule type" value="Genomic_DNA"/>
</dbReference>
<dbReference type="GO" id="GO:0016740">
    <property type="term" value="F:transferase activity"/>
    <property type="evidence" value="ECO:0007669"/>
    <property type="project" value="UniProtKB-KW"/>
</dbReference>
<name>A0A423UUR6_STRGL</name>
<comment type="caution">
    <text evidence="2">The sequence shown here is derived from an EMBL/GenBank/DDBJ whole genome shotgun (WGS) entry which is preliminary data.</text>
</comment>
<feature type="non-terminal residue" evidence="2">
    <location>
        <position position="25"/>
    </location>
</feature>
<evidence type="ECO:0000313" key="2">
    <source>
        <dbReference type="EMBL" id="ROV66074.1"/>
    </source>
</evidence>
<evidence type="ECO:0000256" key="1">
    <source>
        <dbReference type="SAM" id="MobiDB-lite"/>
    </source>
</evidence>
<sequence>MRKGPDVASPPTPASPARPVVLVSR</sequence>
<reference evidence="2 3" key="1">
    <citation type="submission" date="2018-08" db="EMBL/GenBank/DDBJ databases">
        <title>Streptomyces globisporus 1912-4Crt, whole genome shotgun sequence.</title>
        <authorList>
            <person name="Matselyukh B."/>
        </authorList>
    </citation>
    <scope>NUCLEOTIDE SEQUENCE [LARGE SCALE GENOMIC DNA]</scope>
    <source>
        <strain evidence="2 3">1912-4Crt</strain>
    </source>
</reference>
<dbReference type="Proteomes" id="UP000285596">
    <property type="component" value="Unassembled WGS sequence"/>
</dbReference>
<gene>
    <name evidence="2" type="ORF">D3105_23950</name>
</gene>
<evidence type="ECO:0000313" key="3">
    <source>
        <dbReference type="Proteomes" id="UP000285596"/>
    </source>
</evidence>
<protein>
    <submittedName>
        <fullName evidence="2">Phosphoribosylglycinamide formyltransferase</fullName>
    </submittedName>
</protein>
<dbReference type="AlphaFoldDB" id="A0A423UUR6"/>
<keyword evidence="2" id="KW-0808">Transferase</keyword>
<accession>A0A423UUR6</accession>